<gene>
    <name evidence="2" type="ORF">MGAL_10B009239</name>
</gene>
<dbReference type="EMBL" id="UYJE01001173">
    <property type="protein sequence ID" value="VDH99717.1"/>
    <property type="molecule type" value="Genomic_DNA"/>
</dbReference>
<evidence type="ECO:0000313" key="2">
    <source>
        <dbReference type="EMBL" id="VDH99717.1"/>
    </source>
</evidence>
<feature type="region of interest" description="Disordered" evidence="1">
    <location>
        <begin position="34"/>
        <end position="90"/>
    </location>
</feature>
<proteinExistence type="predicted"/>
<evidence type="ECO:0000256" key="1">
    <source>
        <dbReference type="SAM" id="MobiDB-lite"/>
    </source>
</evidence>
<protein>
    <submittedName>
        <fullName evidence="2">Uncharacterized protein</fullName>
    </submittedName>
</protein>
<dbReference type="Proteomes" id="UP000596742">
    <property type="component" value="Unassembled WGS sequence"/>
</dbReference>
<reference evidence="2" key="1">
    <citation type="submission" date="2018-11" db="EMBL/GenBank/DDBJ databases">
        <authorList>
            <person name="Alioto T."/>
            <person name="Alioto T."/>
        </authorList>
    </citation>
    <scope>NUCLEOTIDE SEQUENCE</scope>
</reference>
<dbReference type="AlphaFoldDB" id="A0A8B6C6G8"/>
<accession>A0A8B6C6G8</accession>
<sequence>MIRPIVPGKYGKLCKVDIPITEFLFGDNLDEKVDKLDKDDKSSDKDDKSSDKLSMESGGGFFLGKRKHKWSQDSHWGPAKEKKLATGQILGKKQKETIETKDNALNASIDDFQQRNLQSGEQVPVRNIWIREKSVEGKITL</sequence>
<keyword evidence="3" id="KW-1185">Reference proteome</keyword>
<feature type="compositionally biased region" description="Basic and acidic residues" evidence="1">
    <location>
        <begin position="34"/>
        <end position="54"/>
    </location>
</feature>
<organism evidence="2 3">
    <name type="scientific">Mytilus galloprovincialis</name>
    <name type="common">Mediterranean mussel</name>
    <dbReference type="NCBI Taxonomy" id="29158"/>
    <lineage>
        <taxon>Eukaryota</taxon>
        <taxon>Metazoa</taxon>
        <taxon>Spiralia</taxon>
        <taxon>Lophotrochozoa</taxon>
        <taxon>Mollusca</taxon>
        <taxon>Bivalvia</taxon>
        <taxon>Autobranchia</taxon>
        <taxon>Pteriomorphia</taxon>
        <taxon>Mytilida</taxon>
        <taxon>Mytiloidea</taxon>
        <taxon>Mytilidae</taxon>
        <taxon>Mytilinae</taxon>
        <taxon>Mytilus</taxon>
    </lineage>
</organism>
<evidence type="ECO:0000313" key="3">
    <source>
        <dbReference type="Proteomes" id="UP000596742"/>
    </source>
</evidence>
<name>A0A8B6C6G8_MYTGA</name>
<comment type="caution">
    <text evidence="2">The sequence shown here is derived from an EMBL/GenBank/DDBJ whole genome shotgun (WGS) entry which is preliminary data.</text>
</comment>
<dbReference type="OrthoDB" id="5987175at2759"/>